<dbReference type="CDD" id="cd04515">
    <property type="entry name" value="Alpha_kinase"/>
    <property type="match status" value="1"/>
</dbReference>
<dbReference type="Gene3D" id="3.20.200.10">
    <property type="entry name" value="MHCK/EF2 kinase"/>
    <property type="match status" value="1"/>
</dbReference>
<proteinExistence type="predicted"/>
<dbReference type="SMART" id="SM00811">
    <property type="entry name" value="Alpha_kinase"/>
    <property type="match status" value="1"/>
</dbReference>
<dbReference type="PhylomeDB" id="A0A0G4GZH6"/>
<keyword evidence="1" id="KW-0723">Serine/threonine-protein kinase</keyword>
<keyword evidence="3" id="KW-0418">Kinase</keyword>
<dbReference type="OMA" id="AHDDNIK"/>
<dbReference type="InParanoid" id="A0A0G4GZH6"/>
<feature type="region of interest" description="Disordered" evidence="4">
    <location>
        <begin position="1"/>
        <end position="43"/>
    </location>
</feature>
<evidence type="ECO:0000313" key="7">
    <source>
        <dbReference type="Proteomes" id="UP000041254"/>
    </source>
</evidence>
<dbReference type="GO" id="GO:0005524">
    <property type="term" value="F:ATP binding"/>
    <property type="evidence" value="ECO:0007669"/>
    <property type="project" value="InterPro"/>
</dbReference>
<evidence type="ECO:0000259" key="5">
    <source>
        <dbReference type="PROSITE" id="PS51158"/>
    </source>
</evidence>
<gene>
    <name evidence="6" type="ORF">Vbra_10499</name>
</gene>
<dbReference type="CDD" id="cd00198">
    <property type="entry name" value="vWFA"/>
    <property type="match status" value="1"/>
</dbReference>
<dbReference type="EMBL" id="CDMY01000887">
    <property type="protein sequence ID" value="CEM36414.1"/>
    <property type="molecule type" value="Genomic_DNA"/>
</dbReference>
<evidence type="ECO:0000256" key="4">
    <source>
        <dbReference type="SAM" id="MobiDB-lite"/>
    </source>
</evidence>
<dbReference type="Pfam" id="PF02816">
    <property type="entry name" value="Alpha_kinase"/>
    <property type="match status" value="1"/>
</dbReference>
<protein>
    <recommendedName>
        <fullName evidence="5">Alpha-type protein kinase domain-containing protein</fullName>
    </recommendedName>
</protein>
<dbReference type="Proteomes" id="UP000041254">
    <property type="component" value="Unassembled WGS sequence"/>
</dbReference>
<organism evidence="6 7">
    <name type="scientific">Vitrella brassicaformis (strain CCMP3155)</name>
    <dbReference type="NCBI Taxonomy" id="1169540"/>
    <lineage>
        <taxon>Eukaryota</taxon>
        <taxon>Sar</taxon>
        <taxon>Alveolata</taxon>
        <taxon>Colpodellida</taxon>
        <taxon>Vitrellaceae</taxon>
        <taxon>Vitrella</taxon>
    </lineage>
</organism>
<reference evidence="6 7" key="1">
    <citation type="submission" date="2014-11" db="EMBL/GenBank/DDBJ databases">
        <authorList>
            <person name="Zhu J."/>
            <person name="Qi W."/>
            <person name="Song R."/>
        </authorList>
    </citation>
    <scope>NUCLEOTIDE SEQUENCE [LARGE SCALE GENOMIC DNA]</scope>
</reference>
<dbReference type="PROSITE" id="PS51158">
    <property type="entry name" value="ALPHA_KINASE"/>
    <property type="match status" value="1"/>
</dbReference>
<dbReference type="GO" id="GO:0004674">
    <property type="term" value="F:protein serine/threonine kinase activity"/>
    <property type="evidence" value="ECO:0007669"/>
    <property type="project" value="UniProtKB-KW"/>
</dbReference>
<evidence type="ECO:0000256" key="1">
    <source>
        <dbReference type="ARBA" id="ARBA00022527"/>
    </source>
</evidence>
<name>A0A0G4GZH6_VITBC</name>
<dbReference type="PANTHER" id="PTHR47763:SF4">
    <property type="entry name" value="ALPHA-PROTEIN KINASE VWKA"/>
    <property type="match status" value="1"/>
</dbReference>
<dbReference type="InterPro" id="IPR052969">
    <property type="entry name" value="Thr-specific_kinase-like"/>
</dbReference>
<dbReference type="SUPFAM" id="SSF56112">
    <property type="entry name" value="Protein kinase-like (PK-like)"/>
    <property type="match status" value="1"/>
</dbReference>
<dbReference type="AlphaFoldDB" id="A0A0G4GZH6"/>
<dbReference type="OrthoDB" id="417256at2759"/>
<dbReference type="STRING" id="1169540.A0A0G4GZH6"/>
<dbReference type="Gene3D" id="3.40.50.410">
    <property type="entry name" value="von Willebrand factor, type A domain"/>
    <property type="match status" value="1"/>
</dbReference>
<feature type="compositionally biased region" description="Low complexity" evidence="4">
    <location>
        <begin position="1"/>
        <end position="19"/>
    </location>
</feature>
<evidence type="ECO:0000313" key="6">
    <source>
        <dbReference type="EMBL" id="CEM36414.1"/>
    </source>
</evidence>
<dbReference type="Gene3D" id="3.30.200.20">
    <property type="entry name" value="Phosphorylase Kinase, domain 1"/>
    <property type="match status" value="1"/>
</dbReference>
<dbReference type="InterPro" id="IPR011009">
    <property type="entry name" value="Kinase-like_dom_sf"/>
</dbReference>
<keyword evidence="7" id="KW-1185">Reference proteome</keyword>
<dbReference type="InterPro" id="IPR036465">
    <property type="entry name" value="vWFA_dom_sf"/>
</dbReference>
<evidence type="ECO:0000256" key="3">
    <source>
        <dbReference type="ARBA" id="ARBA00022777"/>
    </source>
</evidence>
<dbReference type="PANTHER" id="PTHR47763">
    <property type="entry name" value="ALPHA-PROTEIN KINASE VWKA"/>
    <property type="match status" value="1"/>
</dbReference>
<evidence type="ECO:0000256" key="2">
    <source>
        <dbReference type="ARBA" id="ARBA00022679"/>
    </source>
</evidence>
<feature type="domain" description="Alpha-type protein kinase" evidence="5">
    <location>
        <begin position="389"/>
        <end position="607"/>
    </location>
</feature>
<keyword evidence="2" id="KW-0808">Transferase</keyword>
<dbReference type="SUPFAM" id="SSF53300">
    <property type="entry name" value="vWA-like"/>
    <property type="match status" value="1"/>
</dbReference>
<sequence>MDPSASLELMDSSSSMASSYREDGSGTPSFGQEGHQHQYQHQYQHQQQLCLQQLELEQDDEEDTLTRQQSMEQATQEMRMRLEESAKRELALQTAQAQMRSVVSKVVDKANSVDLVTMMDCTGSMTPYMREAKRTLTHIIDELKDSNPNMRFRVGFVGYRDFEGGSKRLAIWPLTDDIASVTDFIARQKAFGGGGDGPEDVAGALKAVGDMQWQALTKAVIHVGDAPPHGLQYHDNTCPGHGDDYPGGDPNGLRIEQLMQGFRALGLDYCFVRITKHTGKMIEVMRAAYDDPATLRQVQVEHLGGDIAAFKRIVVRSVSKSISNSVKRMSQPTPVRRRSSIMGPNSGWLASIAEDKPSQPRKLRVDKSPPNWDALNGTEEDACRYTYHVVLDSKGTWKAPEITETKQDSRVQLQKAPFAEGAMRYAFYMKEHFLDLKRVAKLPIESHRGGEKLRKDVLADMETQAVSKALAKVFNEALLKKGIKRMIDFIDVSVYELPSRGESERWVAVEPFVEGRYEKYTNNNGWVSNETGSQLAQAFSHWSWEHTGGELMVVDIQGVNNIYTDPQIHSKDMTRYGHGNLGEEGMGKFFASHTCNEVCVRLGLDHPNPTAAERMMRTFKSAVASEWSCRRLANCAAPYSMYVRRQPSRCTLQQGRDVYCATCEKRMAQEVTKARCAKCGNQFTFSSFWYRCKGVKEPTTHTRCRAK</sequence>
<dbReference type="InterPro" id="IPR004166">
    <property type="entry name" value="a-kinase_dom"/>
</dbReference>
<feature type="compositionally biased region" description="Low complexity" evidence="4">
    <location>
        <begin position="31"/>
        <end position="43"/>
    </location>
</feature>
<dbReference type="VEuPathDB" id="CryptoDB:Vbra_10499"/>
<accession>A0A0G4GZH6</accession>